<dbReference type="GO" id="GO:0003677">
    <property type="term" value="F:DNA binding"/>
    <property type="evidence" value="ECO:0007669"/>
    <property type="project" value="InterPro"/>
</dbReference>
<dbReference type="SMART" id="SM00530">
    <property type="entry name" value="HTH_XRE"/>
    <property type="match status" value="1"/>
</dbReference>
<dbReference type="OrthoDB" id="2959414at2"/>
<feature type="domain" description="HTH cro/C1-type" evidence="2">
    <location>
        <begin position="22"/>
        <end position="76"/>
    </location>
</feature>
<dbReference type="Gene3D" id="1.10.260.40">
    <property type="entry name" value="lambda repressor-like DNA-binding domains"/>
    <property type="match status" value="1"/>
</dbReference>
<dbReference type="PROSITE" id="PS50943">
    <property type="entry name" value="HTH_CROC1"/>
    <property type="match status" value="1"/>
</dbReference>
<dbReference type="Pfam" id="PF17765">
    <property type="entry name" value="MLTR_LBD"/>
    <property type="match status" value="1"/>
</dbReference>
<reference evidence="3 4" key="1">
    <citation type="submission" date="2018-07" db="EMBL/GenBank/DDBJ databases">
        <title>Dyella monticola sp. nov. and Dyella psychrodurans sp. nov. isolated from monsoon evergreen broad-leaved forest soil of Dinghu Mountain, China.</title>
        <authorList>
            <person name="Gao Z."/>
            <person name="Qiu L."/>
        </authorList>
    </citation>
    <scope>NUCLEOTIDE SEQUENCE [LARGE SCALE GENOMIC DNA]</scope>
    <source>
        <strain evidence="3 4">4G-K06</strain>
    </source>
</reference>
<dbReference type="Gene3D" id="3.30.450.180">
    <property type="match status" value="1"/>
</dbReference>
<organism evidence="3 4">
    <name type="scientific">Dyella monticola</name>
    <dbReference type="NCBI Taxonomy" id="1927958"/>
    <lineage>
        <taxon>Bacteria</taxon>
        <taxon>Pseudomonadati</taxon>
        <taxon>Pseudomonadota</taxon>
        <taxon>Gammaproteobacteria</taxon>
        <taxon>Lysobacterales</taxon>
        <taxon>Rhodanobacteraceae</taxon>
        <taxon>Dyella</taxon>
    </lineage>
</organism>
<evidence type="ECO:0000256" key="1">
    <source>
        <dbReference type="SAM" id="MobiDB-lite"/>
    </source>
</evidence>
<dbReference type="InterPro" id="IPR010982">
    <property type="entry name" value="Lambda_DNA-bd_dom_sf"/>
</dbReference>
<protein>
    <submittedName>
        <fullName evidence="3">XRE family transcriptional regulator</fullName>
    </submittedName>
</protein>
<dbReference type="InterPro" id="IPR041413">
    <property type="entry name" value="MLTR_LBD"/>
</dbReference>
<evidence type="ECO:0000313" key="4">
    <source>
        <dbReference type="Proteomes" id="UP000254258"/>
    </source>
</evidence>
<dbReference type="PANTHER" id="PTHR35010:SF4">
    <property type="entry name" value="BLL5781 PROTEIN"/>
    <property type="match status" value="1"/>
</dbReference>
<dbReference type="Proteomes" id="UP000254258">
    <property type="component" value="Unassembled WGS sequence"/>
</dbReference>
<sequence>MASALHKDSSQGGVQNELGPLMRHWRSKRGKSQLDISLDTGISQRHISFIESGRSNPSRQALIEIAQALDIPLRERNLLLQAAGYAAIYSDSPLEALEMLSLRKALQRMLHQHAPFPAIVMDRYWNVLMTNDDAPRFFNCFIDMSTRPEPRNMLHLIFDPTGMRPFVVNWEQTVHSLIQRVHRESVGRVVDEKTEALLRALHAYPDVKAEWMTSNAHAISPSSPVIPLSFAKDGIVMNYFSMVSTVGTPHTICAQEIRIECMFPADDITEAKHLQMLGH</sequence>
<dbReference type="CDD" id="cd00093">
    <property type="entry name" value="HTH_XRE"/>
    <property type="match status" value="1"/>
</dbReference>
<gene>
    <name evidence="3" type="ORF">DWU98_04120</name>
</gene>
<proteinExistence type="predicted"/>
<name>A0A370X644_9GAMM</name>
<comment type="caution">
    <text evidence="3">The sequence shown here is derived from an EMBL/GenBank/DDBJ whole genome shotgun (WGS) entry which is preliminary data.</text>
</comment>
<evidence type="ECO:0000313" key="3">
    <source>
        <dbReference type="EMBL" id="RDS83893.1"/>
    </source>
</evidence>
<dbReference type="PANTHER" id="PTHR35010">
    <property type="entry name" value="BLL4672 PROTEIN-RELATED"/>
    <property type="match status" value="1"/>
</dbReference>
<dbReference type="Pfam" id="PF01381">
    <property type="entry name" value="HTH_3"/>
    <property type="match status" value="1"/>
</dbReference>
<evidence type="ECO:0000259" key="2">
    <source>
        <dbReference type="PROSITE" id="PS50943"/>
    </source>
</evidence>
<keyword evidence="4" id="KW-1185">Reference proteome</keyword>
<accession>A0A370X644</accession>
<dbReference type="AlphaFoldDB" id="A0A370X644"/>
<dbReference type="InterPro" id="IPR001387">
    <property type="entry name" value="Cro/C1-type_HTH"/>
</dbReference>
<dbReference type="SUPFAM" id="SSF47413">
    <property type="entry name" value="lambda repressor-like DNA-binding domains"/>
    <property type="match status" value="1"/>
</dbReference>
<feature type="region of interest" description="Disordered" evidence="1">
    <location>
        <begin position="1"/>
        <end position="20"/>
    </location>
</feature>
<dbReference type="EMBL" id="QRBE01000002">
    <property type="protein sequence ID" value="RDS83893.1"/>
    <property type="molecule type" value="Genomic_DNA"/>
</dbReference>